<evidence type="ECO:0000313" key="1">
    <source>
        <dbReference type="EMBL" id="OGY19059.1"/>
    </source>
</evidence>
<protein>
    <recommendedName>
        <fullName evidence="3">Helix-turn-helix domain-containing protein</fullName>
    </recommendedName>
</protein>
<proteinExistence type="predicted"/>
<sequence>MEEKEGLAPPVEAVRTPEKEGLLSVAEVARKVGRSTHRIRRLLNTGKIEGEKRRRESKKKGFPWIWFTTEKAVSAHFSSVLTPREYGKRGGRPRKAAGAA</sequence>
<evidence type="ECO:0000313" key="2">
    <source>
        <dbReference type="Proteomes" id="UP000179233"/>
    </source>
</evidence>
<dbReference type="Proteomes" id="UP000179233">
    <property type="component" value="Unassembled WGS sequence"/>
</dbReference>
<organism evidence="1 2">
    <name type="scientific">Candidatus Chisholmbacteria bacterium RIFCSPHIGHO2_01_FULL_52_32</name>
    <dbReference type="NCBI Taxonomy" id="1797591"/>
    <lineage>
        <taxon>Bacteria</taxon>
        <taxon>Candidatus Chisholmiibacteriota</taxon>
    </lineage>
</organism>
<dbReference type="AlphaFoldDB" id="A0A1G1VUJ3"/>
<evidence type="ECO:0008006" key="3">
    <source>
        <dbReference type="Google" id="ProtNLM"/>
    </source>
</evidence>
<dbReference type="EMBL" id="MHCJ01000001">
    <property type="protein sequence ID" value="OGY19059.1"/>
    <property type="molecule type" value="Genomic_DNA"/>
</dbReference>
<name>A0A1G1VUJ3_9BACT</name>
<reference evidence="1 2" key="1">
    <citation type="journal article" date="2016" name="Nat. Commun.">
        <title>Thousands of microbial genomes shed light on interconnected biogeochemical processes in an aquifer system.</title>
        <authorList>
            <person name="Anantharaman K."/>
            <person name="Brown C.T."/>
            <person name="Hug L.A."/>
            <person name="Sharon I."/>
            <person name="Castelle C.J."/>
            <person name="Probst A.J."/>
            <person name="Thomas B.C."/>
            <person name="Singh A."/>
            <person name="Wilkins M.J."/>
            <person name="Karaoz U."/>
            <person name="Brodie E.L."/>
            <person name="Williams K.H."/>
            <person name="Hubbard S.S."/>
            <person name="Banfield J.F."/>
        </authorList>
    </citation>
    <scope>NUCLEOTIDE SEQUENCE [LARGE SCALE GENOMIC DNA]</scope>
</reference>
<gene>
    <name evidence="1" type="ORF">A2786_05995</name>
</gene>
<comment type="caution">
    <text evidence="1">The sequence shown here is derived from an EMBL/GenBank/DDBJ whole genome shotgun (WGS) entry which is preliminary data.</text>
</comment>
<accession>A0A1G1VUJ3</accession>